<dbReference type="Gene3D" id="2.60.120.200">
    <property type="match status" value="1"/>
</dbReference>
<evidence type="ECO:0000256" key="10">
    <source>
        <dbReference type="PROSITE-ProRule" id="PRU00076"/>
    </source>
</evidence>
<dbReference type="PROSITE" id="PS50268">
    <property type="entry name" value="CADHERIN_2"/>
    <property type="match status" value="3"/>
</dbReference>
<evidence type="ECO:0000256" key="5">
    <source>
        <dbReference type="ARBA" id="ARBA00022837"/>
    </source>
</evidence>
<dbReference type="InterPro" id="IPR000233">
    <property type="entry name" value="Cadherin_Y-type_LIR"/>
</dbReference>
<dbReference type="CDD" id="cd00110">
    <property type="entry name" value="LamG"/>
    <property type="match status" value="1"/>
</dbReference>
<dbReference type="Pfam" id="PF24613">
    <property type="entry name" value="EGF_Hmr-1"/>
    <property type="match status" value="1"/>
</dbReference>
<evidence type="ECO:0000259" key="14">
    <source>
        <dbReference type="PROSITE" id="PS50025"/>
    </source>
</evidence>
<dbReference type="Pfam" id="PF00028">
    <property type="entry name" value="Cadherin"/>
    <property type="match status" value="1"/>
</dbReference>
<comment type="function">
    <text evidence="12">Cadherins are calcium-dependent cell adhesion proteins.</text>
</comment>
<dbReference type="PROSITE" id="PS50025">
    <property type="entry name" value="LAM_G_DOMAIN"/>
    <property type="match status" value="1"/>
</dbReference>
<feature type="domain" description="Cadherin" evidence="16">
    <location>
        <begin position="272"/>
        <end position="365"/>
    </location>
</feature>
<keyword evidence="3" id="KW-0732">Signal</keyword>
<keyword evidence="4" id="KW-0677">Repeat</keyword>
<dbReference type="InterPro" id="IPR015919">
    <property type="entry name" value="Cadherin-like_sf"/>
</dbReference>
<dbReference type="InterPro" id="IPR001791">
    <property type="entry name" value="Laminin_G"/>
</dbReference>
<keyword evidence="11" id="KW-0130">Cell adhesion</keyword>
<evidence type="ECO:0000259" key="16">
    <source>
        <dbReference type="PROSITE" id="PS50268"/>
    </source>
</evidence>
<organism evidence="17 18">
    <name type="scientific">Litomosoides sigmodontis</name>
    <name type="common">Filarial nematode worm</name>
    <dbReference type="NCBI Taxonomy" id="42156"/>
    <lineage>
        <taxon>Eukaryota</taxon>
        <taxon>Metazoa</taxon>
        <taxon>Ecdysozoa</taxon>
        <taxon>Nematoda</taxon>
        <taxon>Chromadorea</taxon>
        <taxon>Rhabditida</taxon>
        <taxon>Spirurina</taxon>
        <taxon>Spiruromorpha</taxon>
        <taxon>Filarioidea</taxon>
        <taxon>Onchocercidae</taxon>
        <taxon>Litomosoides</taxon>
    </lineage>
</organism>
<dbReference type="SUPFAM" id="SSF49899">
    <property type="entry name" value="Concanavalin A-like lectins/glucanases"/>
    <property type="match status" value="2"/>
</dbReference>
<keyword evidence="2 11" id="KW-0812">Transmembrane</keyword>
<comment type="subcellular location">
    <subcellularLocation>
        <location evidence="11">Cell membrane</location>
        <topology evidence="11">Single-pass type I membrane protein</topology>
    </subcellularLocation>
    <subcellularLocation>
        <location evidence="1">Membrane</location>
        <topology evidence="1">Single-pass membrane protein</topology>
    </subcellularLocation>
</comment>
<dbReference type="InterPro" id="IPR013320">
    <property type="entry name" value="ConA-like_dom_sf"/>
</dbReference>
<dbReference type="InterPro" id="IPR056370">
    <property type="entry name" value="Shg-like_Ig-like"/>
</dbReference>
<dbReference type="PROSITE" id="PS50026">
    <property type="entry name" value="EGF_3"/>
    <property type="match status" value="2"/>
</dbReference>
<dbReference type="PROSITE" id="PS00022">
    <property type="entry name" value="EGF_1"/>
    <property type="match status" value="1"/>
</dbReference>
<keyword evidence="7 13" id="KW-0472">Membrane</keyword>
<dbReference type="OrthoDB" id="6252479at2759"/>
<evidence type="ECO:0000256" key="4">
    <source>
        <dbReference type="ARBA" id="ARBA00022737"/>
    </source>
</evidence>
<feature type="domain" description="EGF-like" evidence="15">
    <location>
        <begin position="934"/>
        <end position="966"/>
    </location>
</feature>
<dbReference type="PROSITE" id="PS00232">
    <property type="entry name" value="CADHERIN_1"/>
    <property type="match status" value="2"/>
</dbReference>
<comment type="caution">
    <text evidence="10">Lacks conserved residue(s) required for the propagation of feature annotation.</text>
</comment>
<dbReference type="InterPro" id="IPR056448">
    <property type="entry name" value="EGF_Hmr-1"/>
</dbReference>
<evidence type="ECO:0008006" key="19">
    <source>
        <dbReference type="Google" id="ProtNLM"/>
    </source>
</evidence>
<proteinExistence type="predicted"/>
<feature type="domain" description="Laminin G" evidence="14">
    <location>
        <begin position="712"/>
        <end position="921"/>
    </location>
</feature>
<accession>A0A3P6U5T0</accession>
<dbReference type="Pfam" id="PF01049">
    <property type="entry name" value="CADH_Y-type_LIR"/>
    <property type="match status" value="1"/>
</dbReference>
<keyword evidence="8 10" id="KW-1015">Disulfide bond</keyword>
<dbReference type="PROSITE" id="PS00010">
    <property type="entry name" value="ASX_HYDROXYL"/>
    <property type="match status" value="1"/>
</dbReference>
<feature type="transmembrane region" description="Helical" evidence="13">
    <location>
        <begin position="1227"/>
        <end position="1248"/>
    </location>
</feature>
<dbReference type="FunFam" id="2.60.40.60:FF:000339">
    <property type="entry name" value="Cadherin-related hmr-1"/>
    <property type="match status" value="1"/>
</dbReference>
<dbReference type="PRINTS" id="PR00205">
    <property type="entry name" value="CADHERIN"/>
</dbReference>
<dbReference type="SMART" id="SM00181">
    <property type="entry name" value="EGF"/>
    <property type="match status" value="3"/>
</dbReference>
<gene>
    <name evidence="17" type="ORF">NLS_LOCUS7689</name>
</gene>
<dbReference type="SMART" id="SM00282">
    <property type="entry name" value="LamG"/>
    <property type="match status" value="1"/>
</dbReference>
<dbReference type="SMART" id="SM00112">
    <property type="entry name" value="CA"/>
    <property type="match status" value="3"/>
</dbReference>
<dbReference type="STRING" id="42156.A0A3P6U5T0"/>
<dbReference type="InterPro" id="IPR000742">
    <property type="entry name" value="EGF"/>
</dbReference>
<feature type="domain" description="EGF-like" evidence="15">
    <location>
        <begin position="674"/>
        <end position="711"/>
    </location>
</feature>
<evidence type="ECO:0000256" key="1">
    <source>
        <dbReference type="ARBA" id="ARBA00004167"/>
    </source>
</evidence>
<evidence type="ECO:0000259" key="15">
    <source>
        <dbReference type="PROSITE" id="PS50026"/>
    </source>
</evidence>
<evidence type="ECO:0000256" key="6">
    <source>
        <dbReference type="ARBA" id="ARBA00022989"/>
    </source>
</evidence>
<feature type="disulfide bond" evidence="10">
    <location>
        <begin position="956"/>
        <end position="965"/>
    </location>
</feature>
<dbReference type="SUPFAM" id="SSF49313">
    <property type="entry name" value="Cadherin-like"/>
    <property type="match status" value="2"/>
</dbReference>
<dbReference type="Gene3D" id="4.10.900.10">
    <property type="entry name" value="TCF3-CBD (Catenin binding domain)"/>
    <property type="match status" value="1"/>
</dbReference>
<keyword evidence="5 9" id="KW-0106">Calcium</keyword>
<dbReference type="OMA" id="DDEPHEY"/>
<name>A0A3P6U5T0_LITSI</name>
<evidence type="ECO:0000313" key="17">
    <source>
        <dbReference type="EMBL" id="VDK86560.1"/>
    </source>
</evidence>
<dbReference type="PANTHER" id="PTHR24027">
    <property type="entry name" value="CADHERIN-23"/>
    <property type="match status" value="1"/>
</dbReference>
<dbReference type="PROSITE" id="PS01186">
    <property type="entry name" value="EGF_2"/>
    <property type="match status" value="1"/>
</dbReference>
<dbReference type="CDD" id="cd00054">
    <property type="entry name" value="EGF_CA"/>
    <property type="match status" value="1"/>
</dbReference>
<evidence type="ECO:0000256" key="12">
    <source>
        <dbReference type="RuleBase" id="RU004357"/>
    </source>
</evidence>
<dbReference type="FunFam" id="2.60.40.60:FF:000092">
    <property type="entry name" value="Protocadherin 8"/>
    <property type="match status" value="1"/>
</dbReference>
<reference evidence="17 18" key="1">
    <citation type="submission" date="2018-08" db="EMBL/GenBank/DDBJ databases">
        <authorList>
            <person name="Laetsch R D."/>
            <person name="Stevens L."/>
            <person name="Kumar S."/>
            <person name="Blaxter L. M."/>
        </authorList>
    </citation>
    <scope>NUCLEOTIDE SEQUENCE [LARGE SCALE GENOMIC DNA]</scope>
</reference>
<dbReference type="Gene3D" id="2.60.40.60">
    <property type="entry name" value="Cadherins"/>
    <property type="match status" value="2"/>
</dbReference>
<dbReference type="InterPro" id="IPR020894">
    <property type="entry name" value="Cadherin_CS"/>
</dbReference>
<dbReference type="CDD" id="cd11304">
    <property type="entry name" value="Cadherin_repeat"/>
    <property type="match status" value="1"/>
</dbReference>
<dbReference type="Pfam" id="PF24811">
    <property type="entry name" value="Ig_Shg"/>
    <property type="match status" value="1"/>
</dbReference>
<dbReference type="PANTHER" id="PTHR24027:SF422">
    <property type="entry name" value="CADHERIN DOMAIN-CONTAINING PROTEIN"/>
    <property type="match status" value="1"/>
</dbReference>
<evidence type="ECO:0000256" key="11">
    <source>
        <dbReference type="RuleBase" id="RU003318"/>
    </source>
</evidence>
<dbReference type="GO" id="GO:0016477">
    <property type="term" value="P:cell migration"/>
    <property type="evidence" value="ECO:0007669"/>
    <property type="project" value="TreeGrafter"/>
</dbReference>
<feature type="domain" description="Cadherin" evidence="16">
    <location>
        <begin position="26"/>
        <end position="70"/>
    </location>
</feature>
<keyword evidence="18" id="KW-1185">Reference proteome</keyword>
<feature type="domain" description="Cadherin" evidence="16">
    <location>
        <begin position="156"/>
        <end position="249"/>
    </location>
</feature>
<dbReference type="GO" id="GO:0008013">
    <property type="term" value="F:beta-catenin binding"/>
    <property type="evidence" value="ECO:0007669"/>
    <property type="project" value="TreeGrafter"/>
</dbReference>
<keyword evidence="10" id="KW-0245">EGF-like domain</keyword>
<evidence type="ECO:0000313" key="18">
    <source>
        <dbReference type="Proteomes" id="UP000277928"/>
    </source>
</evidence>
<dbReference type="InterPro" id="IPR039808">
    <property type="entry name" value="Cadherin"/>
</dbReference>
<dbReference type="GO" id="GO:0016342">
    <property type="term" value="C:catenin complex"/>
    <property type="evidence" value="ECO:0007669"/>
    <property type="project" value="TreeGrafter"/>
</dbReference>
<evidence type="ECO:0000256" key="2">
    <source>
        <dbReference type="ARBA" id="ARBA00022692"/>
    </source>
</evidence>
<dbReference type="InterPro" id="IPR027397">
    <property type="entry name" value="Catenin-bd_sf"/>
</dbReference>
<protein>
    <recommendedName>
        <fullName evidence="19">Cadherin domain-containing protein</fullName>
    </recommendedName>
</protein>
<dbReference type="InterPro" id="IPR002126">
    <property type="entry name" value="Cadherin-like_dom"/>
</dbReference>
<dbReference type="GO" id="GO:0007156">
    <property type="term" value="P:homophilic cell adhesion via plasma membrane adhesion molecules"/>
    <property type="evidence" value="ECO:0007669"/>
    <property type="project" value="InterPro"/>
</dbReference>
<evidence type="ECO:0000256" key="8">
    <source>
        <dbReference type="ARBA" id="ARBA00023157"/>
    </source>
</evidence>
<dbReference type="GO" id="GO:0005509">
    <property type="term" value="F:calcium ion binding"/>
    <property type="evidence" value="ECO:0007669"/>
    <property type="project" value="UniProtKB-UniRule"/>
</dbReference>
<evidence type="ECO:0000256" key="7">
    <source>
        <dbReference type="ARBA" id="ARBA00023136"/>
    </source>
</evidence>
<dbReference type="GO" id="GO:0009887">
    <property type="term" value="P:animal organ morphogenesis"/>
    <property type="evidence" value="ECO:0007669"/>
    <property type="project" value="UniProtKB-ARBA"/>
</dbReference>
<evidence type="ECO:0000256" key="9">
    <source>
        <dbReference type="PROSITE-ProRule" id="PRU00043"/>
    </source>
</evidence>
<keyword evidence="6 13" id="KW-1133">Transmembrane helix</keyword>
<dbReference type="GO" id="GO:0045296">
    <property type="term" value="F:cadherin binding"/>
    <property type="evidence" value="ECO:0007669"/>
    <property type="project" value="TreeGrafter"/>
</dbReference>
<dbReference type="Gene3D" id="2.10.25.10">
    <property type="entry name" value="Laminin"/>
    <property type="match status" value="2"/>
</dbReference>
<evidence type="ECO:0000256" key="3">
    <source>
        <dbReference type="ARBA" id="ARBA00022729"/>
    </source>
</evidence>
<dbReference type="Pfam" id="PF02210">
    <property type="entry name" value="Laminin_G_2"/>
    <property type="match status" value="1"/>
</dbReference>
<sequence length="1394" mass="153399">MHAGISCVTDDGDVPKMYGYALWSKQPLDYEDPAQRDGFTLGIRVYDGRYYASTKLYIELQDRNDNPPVINGLQQVQLHEDAWIGKEVAKFTAQDADANDTAVLLLITLCATVVVVVVEGQELSQLFLDSYPGQSRFLNFAGKSQRDIVVRLTKNLTEDTPVGTLIATFRAEDKDSMTHNLTFRINRQTDPKRQFSIDQSGSLRVAQRLDREEIPKYNLVVEAFDSAGNVGFQTIEIYVQDVNDNAPVPYMVPNPCVFMENTDPTMQPTCEIRAYDPDTIENGPPFMMKLASDFKFGAYLNVVYNKNGDNGNGSMIVTAKQRLDREAIFPGKQLEIPIILKDSGGLQSERSVYIIIGDENDNPMRDGEMTIFVNSYLGHLEKTVIGRVYVEDKDDWDLPDKVFTWATGKSLPGFTLATSGEVALDFNSQQVKFSLILPESFIPFSNSVKLIIALKNQIKIQKKEKEPKDMITMDANMPARTYQMTASVVDKRRNEKAQGVVNVIIKKVPAAAFENQGAIRIMLSPNGLDSPDSFIRVDSTGSSPMSRFVNKMNEYLDGNSELDVFSIKQGQVVLQNYAPSVLDVRFSAHGTTSYKSPVLLNGLISQYRSELEQTIGATIVSAGIDMCKFTVCDKGCETVNYANEQGIVISANRTVVVGVNAWSNDTCICPIFTPPPSCQANLCLNSGVCHNTYPGFFCECRNNFLKGLRCQGTTRSFDGEGFAWFKPVPACTSLNISLQFLTRQPNGLLLYNGPMGGDNNTYGRADYKDYVIIRLVGGRIQADFMFNGVVANPIKIPGSDTLNDGKWHTVTLSQDGKLIELVIDNCYTIVPVGTTDKVIGVDDSSCRRVKMTADDDERLNVITPLQIGGVAPLSGNNRYPGVVTGFEMNFQGCIRDLIVNNELYDLGVPDYASDEHSQIGCQLTEGTCGLNDINGPYCIHGECISDLVSNVPKCSCDPGYGGDRCDSPFKWVEFGPGSFVEYDVKVGLEDKTTNVDVLFMPGKVGAGTGELGFAAAGEKYISTSMENHSPTAKFDLSFSSGAIASSTSVELRLTDLHLQDNISYWMQFSRSPVRASLSVDGVYHGVLPLNPFKMPYQIDINELLLGALNVQGAKGFRGCVGAFRWQHINLPLMKNDLSNGGSSSQSGSDSLISVKRSKGIENGCSQRKSCATVGFAYCGGAFVCVDFWKGPFCTCPEGAQVLLGANGELIGCGETLAVSSLGISSPAIILILICLILLIMMVLLMVVYTRRHMPPFEPVRPEELNRDNLRPYDVEGGGEADNDQYNISNLRKPVMPIEENGINGYAQPVYPMKRAALDDKLKNRIRNLEADPDATAPYDELRIYDDEGDNISRITLESLESTDDAVPSDNPDQEIEKWGPRFNNLANVYGKGEK</sequence>
<dbReference type="EMBL" id="UYRX01000834">
    <property type="protein sequence ID" value="VDK86560.1"/>
    <property type="molecule type" value="Genomic_DNA"/>
</dbReference>
<dbReference type="Proteomes" id="UP000277928">
    <property type="component" value="Unassembled WGS sequence"/>
</dbReference>
<dbReference type="InterPro" id="IPR000152">
    <property type="entry name" value="EGF-type_Asp/Asn_hydroxyl_site"/>
</dbReference>
<evidence type="ECO:0000256" key="13">
    <source>
        <dbReference type="SAM" id="Phobius"/>
    </source>
</evidence>